<evidence type="ECO:0000256" key="1">
    <source>
        <dbReference type="SAM" id="MobiDB-lite"/>
    </source>
</evidence>
<evidence type="ECO:0000313" key="3">
    <source>
        <dbReference type="Proteomes" id="UP001159427"/>
    </source>
</evidence>
<evidence type="ECO:0000313" key="2">
    <source>
        <dbReference type="EMBL" id="CAH3146425.1"/>
    </source>
</evidence>
<sequence length="128" mass="14256">VQRNARYSEVLPGDQVLMRKNKLTTRFEPSPYTVVNKHGKSLIVQSAGGAQYSGNTSHVKTLLENGDAHDDTPSIPEVVTTGEPHKQDKPTPQQSVVIPEPNVVEPEVPLRRSQRHRVALSYLKDYCT</sequence>
<name>A0ABN8PQF8_9CNID</name>
<proteinExistence type="predicted"/>
<keyword evidence="3" id="KW-1185">Reference proteome</keyword>
<gene>
    <name evidence="2" type="ORF">PEVE_00043943</name>
</gene>
<feature type="non-terminal residue" evidence="2">
    <location>
        <position position="1"/>
    </location>
</feature>
<organism evidence="2 3">
    <name type="scientific">Porites evermanni</name>
    <dbReference type="NCBI Taxonomy" id="104178"/>
    <lineage>
        <taxon>Eukaryota</taxon>
        <taxon>Metazoa</taxon>
        <taxon>Cnidaria</taxon>
        <taxon>Anthozoa</taxon>
        <taxon>Hexacorallia</taxon>
        <taxon>Scleractinia</taxon>
        <taxon>Fungiina</taxon>
        <taxon>Poritidae</taxon>
        <taxon>Porites</taxon>
    </lineage>
</organism>
<feature type="region of interest" description="Disordered" evidence="1">
    <location>
        <begin position="66"/>
        <end position="97"/>
    </location>
</feature>
<dbReference type="Proteomes" id="UP001159427">
    <property type="component" value="Unassembled WGS sequence"/>
</dbReference>
<protein>
    <submittedName>
        <fullName evidence="2">Uncharacterized protein</fullName>
    </submittedName>
</protein>
<accession>A0ABN8PQF8</accession>
<dbReference type="EMBL" id="CALNXI010000910">
    <property type="protein sequence ID" value="CAH3146425.1"/>
    <property type="molecule type" value="Genomic_DNA"/>
</dbReference>
<reference evidence="2 3" key="1">
    <citation type="submission" date="2022-05" db="EMBL/GenBank/DDBJ databases">
        <authorList>
            <consortium name="Genoscope - CEA"/>
            <person name="William W."/>
        </authorList>
    </citation>
    <scope>NUCLEOTIDE SEQUENCE [LARGE SCALE GENOMIC DNA]</scope>
</reference>
<comment type="caution">
    <text evidence="2">The sequence shown here is derived from an EMBL/GenBank/DDBJ whole genome shotgun (WGS) entry which is preliminary data.</text>
</comment>